<feature type="region of interest" description="Disordered" evidence="16">
    <location>
        <begin position="178"/>
        <end position="246"/>
    </location>
</feature>
<dbReference type="GO" id="GO:0003779">
    <property type="term" value="F:actin binding"/>
    <property type="evidence" value="ECO:0007669"/>
    <property type="project" value="UniProtKB-KW"/>
</dbReference>
<sequence>MGFLGIYRAIYDYTPKEDAELAITTGDLLYILEQNDDDGWWKAKKKAGTDDEDEPTGLVPNNYVEKAATVGHARAIYEYTRQTDEELSFPEDAVLEVFDTNDEDWILAGLDGEYGFVPANYIELQAAAPASAPAPPAAPVLPRRPPSQSIAAAPEDDSTPSDEAPVANPAAALASVIQNRQSVREPPTLRFKEPEASDEESIKSPALPTRPRPQSQAYSPPAEYTPRPEREQTTESQPKGHLIPGGFHLYNINEMVSVMGKKKKMPTTLGINLLTGTILIAPERAQDDPPQEWTAEKMTHYSREGKHVFMELVRPSKSIDFHAGAKDTAEEIVASLGELAGAARAEGLREVIAAGSQKRQRKGTVLYDFMAQGEDEVTVAAGDEVAIIDDTRSEDWWQVRRLRNGKEGVVPSSYVEFSGTITPPPEGQATSRARSTVEQNRMEEMRLTKEAIKASKEPQQVGLEMHLPKRGSSLITPDNGNILGQQRNRRENGRSDSGSNSAGKTKPDVTKVRTWTDRSKSFSVEAQFLGLKDGKLHLHKMNGVKIAVPIAKMSHGDLEYVENLTGISLDDERPLADVKRSKPPEQKKASAVGASIDKKPEYDWFQFFLSCDVAVGLCERYAQAFTRDSMDESVLPDVDASVLRNLGLREGDIIKVMRTLDAKFGRSKANGDGDGGLFSGPGGALRNNTRKGRPAPAVQTGDVVDAAVFSTNKEASSSGETAAKPASPASPAKSPKRPTAGFDDDAWDVKPTKQEQQQQTQPQPSPPADTPAANPTPAAAPAPAPAPVPTPAALTGSLKELSLLSAPLEPSKIEPSAQPPAANFGGEEQQAAAAAPPAQQQQQLLGASPSFFQTVPQPNQVVSAQLPQLTGVHISPKSLGRQRPIPPSISPPVQGSLVVPPPPQRPLSAPQSTLPQGMFAAPTLLPQVTGLVQGQVAPPGQSLNDLTQARFQQQYNAQIQSLQPQFTGYPGPQPQGLQQFPQGAPGQFIQPQFTGAPGYVDPSRISQYGALQPQPTGFQPGLAQSPFGSGSINNYLPPALQPQPTGFQSMQPLQPTGGADGLKPLQPLVPQKTGPPPPVRFGVTPETKKLAPQATGRRANLAQATPENPFGF</sequence>
<keyword evidence="11" id="KW-0967">Endosome</keyword>
<evidence type="ECO:0000256" key="10">
    <source>
        <dbReference type="ARBA" id="ARBA00022737"/>
    </source>
</evidence>
<evidence type="ECO:0000313" key="19">
    <source>
        <dbReference type="Proteomes" id="UP000240493"/>
    </source>
</evidence>
<dbReference type="InterPro" id="IPR001452">
    <property type="entry name" value="SH3_domain"/>
</dbReference>
<keyword evidence="19" id="KW-1185">Reference proteome</keyword>
<evidence type="ECO:0000256" key="13">
    <source>
        <dbReference type="ARBA" id="ARBA00023203"/>
    </source>
</evidence>
<keyword evidence="13" id="KW-0009">Actin-binding</keyword>
<dbReference type="GO" id="GO:0010008">
    <property type="term" value="C:endosome membrane"/>
    <property type="evidence" value="ECO:0007669"/>
    <property type="project" value="UniProtKB-SubCell"/>
</dbReference>
<evidence type="ECO:0000256" key="14">
    <source>
        <dbReference type="ARBA" id="ARBA00023212"/>
    </source>
</evidence>
<dbReference type="GO" id="GO:0006897">
    <property type="term" value="P:endocytosis"/>
    <property type="evidence" value="ECO:0007669"/>
    <property type="project" value="UniProtKB-KW"/>
</dbReference>
<feature type="domain" description="SH3" evidence="17">
    <location>
        <begin position="2"/>
        <end position="69"/>
    </location>
</feature>
<proteinExistence type="inferred from homology"/>
<dbReference type="InterPro" id="IPR013182">
    <property type="entry name" value="DUF1720"/>
</dbReference>
<dbReference type="GO" id="GO:0043130">
    <property type="term" value="F:ubiquitin binding"/>
    <property type="evidence" value="ECO:0007669"/>
    <property type="project" value="InterPro"/>
</dbReference>
<dbReference type="Pfam" id="PF00018">
    <property type="entry name" value="SH3_1"/>
    <property type="match status" value="1"/>
</dbReference>
<evidence type="ECO:0000256" key="6">
    <source>
        <dbReference type="ARBA" id="ARBA00022443"/>
    </source>
</evidence>
<dbReference type="InterPro" id="IPR036028">
    <property type="entry name" value="SH3-like_dom_sf"/>
</dbReference>
<feature type="compositionally biased region" description="Polar residues" evidence="16">
    <location>
        <begin position="709"/>
        <end position="720"/>
    </location>
</feature>
<feature type="compositionally biased region" description="Low complexity" evidence="16">
    <location>
        <begin position="829"/>
        <end position="843"/>
    </location>
</feature>
<evidence type="ECO:0000256" key="15">
    <source>
        <dbReference type="PROSITE-ProRule" id="PRU00192"/>
    </source>
</evidence>
<dbReference type="SMART" id="SM00326">
    <property type="entry name" value="SH3"/>
    <property type="match status" value="3"/>
</dbReference>
<gene>
    <name evidence="18" type="ORF">M441DRAFT_197431</name>
</gene>
<evidence type="ECO:0000259" key="17">
    <source>
        <dbReference type="PROSITE" id="PS50002"/>
    </source>
</evidence>
<evidence type="ECO:0000256" key="4">
    <source>
        <dbReference type="ARBA" id="ARBA00007948"/>
    </source>
</evidence>
<evidence type="ECO:0000256" key="12">
    <source>
        <dbReference type="ARBA" id="ARBA00023136"/>
    </source>
</evidence>
<evidence type="ECO:0000256" key="8">
    <source>
        <dbReference type="ARBA" id="ARBA00022490"/>
    </source>
</evidence>
<organism evidence="18 19">
    <name type="scientific">Trichoderma asperellum (strain ATCC 204424 / CBS 433.97 / NBRC 101777)</name>
    <dbReference type="NCBI Taxonomy" id="1042311"/>
    <lineage>
        <taxon>Eukaryota</taxon>
        <taxon>Fungi</taxon>
        <taxon>Dikarya</taxon>
        <taxon>Ascomycota</taxon>
        <taxon>Pezizomycotina</taxon>
        <taxon>Sordariomycetes</taxon>
        <taxon>Hypocreomycetidae</taxon>
        <taxon>Hypocreales</taxon>
        <taxon>Hypocreaceae</taxon>
        <taxon>Trichoderma</taxon>
    </lineage>
</organism>
<feature type="region of interest" description="Disordered" evidence="16">
    <location>
        <begin position="131"/>
        <end position="165"/>
    </location>
</feature>
<keyword evidence="14" id="KW-0206">Cytoskeleton</keyword>
<evidence type="ECO:0000313" key="18">
    <source>
        <dbReference type="EMBL" id="PTB39747.1"/>
    </source>
</evidence>
<feature type="domain" description="SH3" evidence="17">
    <location>
        <begin position="70"/>
        <end position="127"/>
    </location>
</feature>
<dbReference type="STRING" id="1042311.A0A2T3Z4N5"/>
<accession>A0A2T3Z4N5</accession>
<feature type="region of interest" description="Disordered" evidence="16">
    <location>
        <begin position="665"/>
        <end position="856"/>
    </location>
</feature>
<dbReference type="PROSITE" id="PS50002">
    <property type="entry name" value="SH3"/>
    <property type="match status" value="3"/>
</dbReference>
<dbReference type="Pfam" id="PF03983">
    <property type="entry name" value="SHD1"/>
    <property type="match status" value="1"/>
</dbReference>
<comment type="similarity">
    <text evidence="4">Belongs to the SLA1 family.</text>
</comment>
<dbReference type="Pfam" id="PF24081">
    <property type="entry name" value="PH_SLA1"/>
    <property type="match status" value="1"/>
</dbReference>
<dbReference type="AlphaFoldDB" id="A0A2T3Z4N5"/>
<keyword evidence="10" id="KW-0677">Repeat</keyword>
<feature type="compositionally biased region" description="Gly residues" evidence="16">
    <location>
        <begin position="672"/>
        <end position="683"/>
    </location>
</feature>
<dbReference type="InterPro" id="IPR013761">
    <property type="entry name" value="SAM/pointed_sf"/>
</dbReference>
<evidence type="ECO:0000256" key="2">
    <source>
        <dbReference type="ARBA" id="ARBA00004134"/>
    </source>
</evidence>
<comment type="subcellular location">
    <subcellularLocation>
        <location evidence="3">Cell membrane</location>
        <topology evidence="3">Peripheral membrane protein</topology>
        <orientation evidence="3">Cytoplasmic side</orientation>
    </subcellularLocation>
    <subcellularLocation>
        <location evidence="2">Cytoplasm</location>
        <location evidence="2">Cytoskeleton</location>
        <location evidence="2">Actin patch</location>
    </subcellularLocation>
    <subcellularLocation>
        <location evidence="1">Endosome membrane</location>
        <topology evidence="1">Peripheral membrane protein</topology>
        <orientation evidence="1">Cytoplasmic side</orientation>
    </subcellularLocation>
</comment>
<dbReference type="InterPro" id="IPR007131">
    <property type="entry name" value="SHD1"/>
</dbReference>
<evidence type="ECO:0000256" key="5">
    <source>
        <dbReference type="ARBA" id="ARBA00020357"/>
    </source>
</evidence>
<feature type="domain" description="SH3" evidence="17">
    <location>
        <begin position="358"/>
        <end position="420"/>
    </location>
</feature>
<evidence type="ECO:0000256" key="3">
    <source>
        <dbReference type="ARBA" id="ARBA00004413"/>
    </source>
</evidence>
<feature type="compositionally biased region" description="Pro residues" evidence="16">
    <location>
        <begin position="778"/>
        <end position="790"/>
    </location>
</feature>
<feature type="compositionally biased region" description="Low complexity" evidence="16">
    <location>
        <begin position="722"/>
        <end position="733"/>
    </location>
</feature>
<dbReference type="EMBL" id="KZ679264">
    <property type="protein sequence ID" value="PTB39747.1"/>
    <property type="molecule type" value="Genomic_DNA"/>
</dbReference>
<dbReference type="PRINTS" id="PR00452">
    <property type="entry name" value="SH3DOMAIN"/>
</dbReference>
<name>A0A2T3Z4N5_TRIA4</name>
<evidence type="ECO:0000256" key="16">
    <source>
        <dbReference type="SAM" id="MobiDB-lite"/>
    </source>
</evidence>
<dbReference type="GO" id="GO:0030479">
    <property type="term" value="C:actin cortical patch"/>
    <property type="evidence" value="ECO:0007669"/>
    <property type="project" value="UniProtKB-SubCell"/>
</dbReference>
<feature type="compositionally biased region" description="Pro residues" evidence="16">
    <location>
        <begin position="132"/>
        <end position="145"/>
    </location>
</feature>
<dbReference type="Pfam" id="PF14604">
    <property type="entry name" value="SH3_9"/>
    <property type="match status" value="2"/>
</dbReference>
<keyword evidence="12" id="KW-0472">Membrane</keyword>
<keyword evidence="7" id="KW-1003">Cell membrane</keyword>
<keyword evidence="8" id="KW-0963">Cytoplasm</keyword>
<dbReference type="GO" id="GO:0042802">
    <property type="term" value="F:identical protein binding"/>
    <property type="evidence" value="ECO:0007669"/>
    <property type="project" value="InterPro"/>
</dbReference>
<dbReference type="PANTHER" id="PTHR15735:SF19">
    <property type="entry name" value="ACTIN CYTOSKELETON-REGULATORY COMPLEX PROTEIN SLA1"/>
    <property type="match status" value="1"/>
</dbReference>
<dbReference type="SUPFAM" id="SSF50044">
    <property type="entry name" value="SH3-domain"/>
    <property type="match status" value="3"/>
</dbReference>
<dbReference type="Pfam" id="PF08226">
    <property type="entry name" value="DUF1720"/>
    <property type="match status" value="1"/>
</dbReference>
<dbReference type="GO" id="GO:0005886">
    <property type="term" value="C:plasma membrane"/>
    <property type="evidence" value="ECO:0007669"/>
    <property type="project" value="UniProtKB-SubCell"/>
</dbReference>
<evidence type="ECO:0000256" key="1">
    <source>
        <dbReference type="ARBA" id="ARBA00004125"/>
    </source>
</evidence>
<dbReference type="GO" id="GO:0030674">
    <property type="term" value="F:protein-macromolecule adaptor activity"/>
    <property type="evidence" value="ECO:0007669"/>
    <property type="project" value="InterPro"/>
</dbReference>
<protein>
    <recommendedName>
        <fullName evidence="5">Actin cytoskeleton-regulatory complex protein SLA1</fullName>
    </recommendedName>
</protein>
<dbReference type="Gene3D" id="2.30.30.700">
    <property type="entry name" value="SLA1 homology domain 1"/>
    <property type="match status" value="1"/>
</dbReference>
<dbReference type="PANTHER" id="PTHR15735">
    <property type="entry name" value="FCH AND DOUBLE SH3 DOMAINS PROTEIN"/>
    <property type="match status" value="1"/>
</dbReference>
<dbReference type="CDD" id="cd11775">
    <property type="entry name" value="SH3_Sla1p_3"/>
    <property type="match status" value="1"/>
</dbReference>
<feature type="compositionally biased region" description="Polar residues" evidence="16">
    <location>
        <begin position="1042"/>
        <end position="1054"/>
    </location>
</feature>
<evidence type="ECO:0000256" key="11">
    <source>
        <dbReference type="ARBA" id="ARBA00022753"/>
    </source>
</evidence>
<feature type="region of interest" description="Disordered" evidence="16">
    <location>
        <begin position="1028"/>
        <end position="1112"/>
    </location>
</feature>
<dbReference type="InterPro" id="IPR035800">
    <property type="entry name" value="Sla1_SH3_1"/>
</dbReference>
<keyword evidence="9" id="KW-0254">Endocytosis</keyword>
<dbReference type="InterPro" id="IPR035821">
    <property type="entry name" value="Sla1_SH3_3"/>
</dbReference>
<evidence type="ECO:0000256" key="9">
    <source>
        <dbReference type="ARBA" id="ARBA00022583"/>
    </source>
</evidence>
<reference evidence="18 19" key="1">
    <citation type="submission" date="2016-07" db="EMBL/GenBank/DDBJ databases">
        <title>Multiple horizontal gene transfer events from other fungi enriched the ability of initially mycotrophic Trichoderma (Ascomycota) to feed on dead plant biomass.</title>
        <authorList>
            <consortium name="DOE Joint Genome Institute"/>
            <person name="Aerts A."/>
            <person name="Atanasova L."/>
            <person name="Chenthamara K."/>
            <person name="Zhang J."/>
            <person name="Grujic M."/>
            <person name="Henrissat B."/>
            <person name="Kuo A."/>
            <person name="Salamov A."/>
            <person name="Lipzen A."/>
            <person name="Labutti K."/>
            <person name="Barry K."/>
            <person name="Miao Y."/>
            <person name="Rahimi M.J."/>
            <person name="Shen Q."/>
            <person name="Grigoriev I.V."/>
            <person name="Kubicek C.P."/>
            <person name="Druzhinina I.S."/>
        </authorList>
    </citation>
    <scope>NUCLEOTIDE SEQUENCE [LARGE SCALE GENOMIC DNA]</scope>
    <source>
        <strain evidence="18 19">CBS 433.97</strain>
    </source>
</reference>
<feature type="region of interest" description="Disordered" evidence="16">
    <location>
        <begin position="469"/>
        <end position="511"/>
    </location>
</feature>
<evidence type="ECO:0000256" key="7">
    <source>
        <dbReference type="ARBA" id="ARBA00022475"/>
    </source>
</evidence>
<dbReference type="CDD" id="cd11773">
    <property type="entry name" value="SH3_Sla1p_1"/>
    <property type="match status" value="1"/>
</dbReference>
<dbReference type="Gene3D" id="2.30.30.40">
    <property type="entry name" value="SH3 Domains"/>
    <property type="match status" value="3"/>
</dbReference>
<feature type="compositionally biased region" description="Polar residues" evidence="16">
    <location>
        <begin position="473"/>
        <end position="486"/>
    </location>
</feature>
<dbReference type="Gene3D" id="1.10.150.50">
    <property type="entry name" value="Transcription Factor, Ets-1"/>
    <property type="match status" value="1"/>
</dbReference>
<dbReference type="InterPro" id="IPR056996">
    <property type="entry name" value="PH_SLA1"/>
</dbReference>
<feature type="compositionally biased region" description="Low complexity" evidence="16">
    <location>
        <begin position="791"/>
        <end position="810"/>
    </location>
</feature>
<dbReference type="Proteomes" id="UP000240493">
    <property type="component" value="Unassembled WGS sequence"/>
</dbReference>
<keyword evidence="6 15" id="KW-0728">SH3 domain</keyword>
<dbReference type="OrthoDB" id="26539at2759"/>